<dbReference type="PANTHER" id="PTHR34932:SF1">
    <property type="entry name" value="TRPL TRANSLOCATION DEFECT PROTEIN 14"/>
    <property type="match status" value="1"/>
</dbReference>
<dbReference type="GO" id="GO:0035091">
    <property type="term" value="F:phosphatidylinositol binding"/>
    <property type="evidence" value="ECO:0007669"/>
    <property type="project" value="TreeGrafter"/>
</dbReference>
<dbReference type="OrthoDB" id="5291677at2"/>
<dbReference type="GO" id="GO:0070300">
    <property type="term" value="F:phosphatidic acid binding"/>
    <property type="evidence" value="ECO:0007669"/>
    <property type="project" value="TreeGrafter"/>
</dbReference>
<sequence length="201" mass="22607">MNSFVKLAITGGPSGGKTTLIEALKKELGSKCAVVPEAASILYRGGFPRYKEAQAIVHAQTAIYHTQRELEDLVAVVSQKKLIVCDRGSLDSVAYWPESEEHFFKTLNSSRAEELARYDWVIHLDTASSDFYDTTNPIRTESFQEAWDLNDKIKRAWDGHPRRVVITHNEDFLSKMTTSLSVINAILAHKSAEEIKKELLP</sequence>
<accession>A0A150WHP0</accession>
<feature type="domain" description="NadR/Ttd14 AAA" evidence="1">
    <location>
        <begin position="7"/>
        <end position="170"/>
    </location>
</feature>
<evidence type="ECO:0000313" key="2">
    <source>
        <dbReference type="EMBL" id="KYG63124.1"/>
    </source>
</evidence>
<gene>
    <name evidence="2" type="ORF">AZI86_15530</name>
</gene>
<dbReference type="SUPFAM" id="SSF52540">
    <property type="entry name" value="P-loop containing nucleoside triphosphate hydrolases"/>
    <property type="match status" value="1"/>
</dbReference>
<dbReference type="Pfam" id="PF13521">
    <property type="entry name" value="AAA_28"/>
    <property type="match status" value="1"/>
</dbReference>
<dbReference type="EMBL" id="LUKE01000004">
    <property type="protein sequence ID" value="KYG63124.1"/>
    <property type="molecule type" value="Genomic_DNA"/>
</dbReference>
<keyword evidence="3" id="KW-1185">Reference proteome</keyword>
<evidence type="ECO:0000259" key="1">
    <source>
        <dbReference type="Pfam" id="PF13521"/>
    </source>
</evidence>
<dbReference type="InterPro" id="IPR038727">
    <property type="entry name" value="NadR/Ttd14_AAA_dom"/>
</dbReference>
<comment type="caution">
    <text evidence="2">The sequence shown here is derived from an EMBL/GenBank/DDBJ whole genome shotgun (WGS) entry which is preliminary data.</text>
</comment>
<name>A0A150WHP0_BDEBC</name>
<dbReference type="InterPro" id="IPR053227">
    <property type="entry name" value="TRPL-trafficking_regulator"/>
</dbReference>
<organism evidence="2 3">
    <name type="scientific">Bdellovibrio bacteriovorus</name>
    <dbReference type="NCBI Taxonomy" id="959"/>
    <lineage>
        <taxon>Bacteria</taxon>
        <taxon>Pseudomonadati</taxon>
        <taxon>Bdellovibrionota</taxon>
        <taxon>Bdellovibrionia</taxon>
        <taxon>Bdellovibrionales</taxon>
        <taxon>Pseudobdellovibrionaceae</taxon>
        <taxon>Bdellovibrio</taxon>
    </lineage>
</organism>
<protein>
    <recommendedName>
        <fullName evidence="1">NadR/Ttd14 AAA domain-containing protein</fullName>
    </recommendedName>
</protein>
<dbReference type="GO" id="GO:0005525">
    <property type="term" value="F:GTP binding"/>
    <property type="evidence" value="ECO:0007669"/>
    <property type="project" value="TreeGrafter"/>
</dbReference>
<dbReference type="Gene3D" id="3.40.50.300">
    <property type="entry name" value="P-loop containing nucleotide triphosphate hydrolases"/>
    <property type="match status" value="1"/>
</dbReference>
<dbReference type="AlphaFoldDB" id="A0A150WHP0"/>
<dbReference type="PANTHER" id="PTHR34932">
    <property type="entry name" value="TRPL TRANSLOCATION DEFECT PROTEIN 14"/>
    <property type="match status" value="1"/>
</dbReference>
<proteinExistence type="predicted"/>
<dbReference type="RefSeq" id="WP_061836199.1">
    <property type="nucleotide sequence ID" value="NZ_LUKE01000004.1"/>
</dbReference>
<reference evidence="2 3" key="1">
    <citation type="submission" date="2016-03" db="EMBL/GenBank/DDBJ databases">
        <authorList>
            <person name="Ploux O."/>
        </authorList>
    </citation>
    <scope>NUCLEOTIDE SEQUENCE [LARGE SCALE GENOMIC DNA]</scope>
    <source>
        <strain evidence="2 3">R0</strain>
    </source>
</reference>
<dbReference type="Proteomes" id="UP000075320">
    <property type="component" value="Unassembled WGS sequence"/>
</dbReference>
<dbReference type="InterPro" id="IPR027417">
    <property type="entry name" value="P-loop_NTPase"/>
</dbReference>
<evidence type="ECO:0000313" key="3">
    <source>
        <dbReference type="Proteomes" id="UP000075320"/>
    </source>
</evidence>